<sequence>MSQPSLADLILKSGYSLDNTLILNRAFLALYGEVGANLDERNWDTIMSSANPLQAAESALVTMYHDAGYLLRNVTHLASEGYGAAQAEMTYRQLYKILGVDYSASWSVGTPYEYLGHMTDAQVEAQSIAEGTIPTPSAPVLGYDAATVWATTGGGNISLSVTGSLGSFGAGDTTLTQQSSIKEGYLTVTNSSGLASAATAQYVVLGTSGVDNIDTSGAGSRKNFIFGGDGNDVIHTGTGDDVVSGGAGNDTITGGGGNDIFIGGAGNDTFIADAGSVTIKDLTTGDIMLVSAGASATASNISSFVATALTSNAGTVIINAASAGSTIDVSLAGGTAGYTLNGSSGIDTLTGSTLADNINGGGGNDVIIGKGGADILTGGGGVNEFRFAAGESTFANVATITDYRANGADTINLASIVTVASNINTVQDLSGVGSLAACLNIFANAAVTSNGLGIFIWGGSTYVYVESVGSTNTYTAGDTVIKLTGTPFAAGTSIVGLGIDGV</sequence>
<gene>
    <name evidence="3" type="ORF">GCM10011396_10910</name>
</gene>
<evidence type="ECO:0008006" key="5">
    <source>
        <dbReference type="Google" id="ProtNLM"/>
    </source>
</evidence>
<dbReference type="GO" id="GO:0005509">
    <property type="term" value="F:calcium ion binding"/>
    <property type="evidence" value="ECO:0007669"/>
    <property type="project" value="InterPro"/>
</dbReference>
<dbReference type="AlphaFoldDB" id="A0A916UC75"/>
<reference evidence="3" key="1">
    <citation type="journal article" date="2014" name="Int. J. Syst. Evol. Microbiol.">
        <title>Complete genome sequence of Corynebacterium casei LMG S-19264T (=DSM 44701T), isolated from a smear-ripened cheese.</title>
        <authorList>
            <consortium name="US DOE Joint Genome Institute (JGI-PGF)"/>
            <person name="Walter F."/>
            <person name="Albersmeier A."/>
            <person name="Kalinowski J."/>
            <person name="Ruckert C."/>
        </authorList>
    </citation>
    <scope>NUCLEOTIDE SEQUENCE</scope>
    <source>
        <strain evidence="3">CGMCC 1.10998</strain>
    </source>
</reference>
<dbReference type="GO" id="GO:0005576">
    <property type="term" value="C:extracellular region"/>
    <property type="evidence" value="ECO:0007669"/>
    <property type="project" value="UniProtKB-SubCell"/>
</dbReference>
<dbReference type="InterPro" id="IPR001343">
    <property type="entry name" value="Hemolysn_Ca-bd"/>
</dbReference>
<dbReference type="RefSeq" id="WP_188564923.1">
    <property type="nucleotide sequence ID" value="NZ_BMED01000001.1"/>
</dbReference>
<dbReference type="Proteomes" id="UP000637423">
    <property type="component" value="Unassembled WGS sequence"/>
</dbReference>
<evidence type="ECO:0000313" key="4">
    <source>
        <dbReference type="Proteomes" id="UP000637423"/>
    </source>
</evidence>
<comment type="caution">
    <text evidence="3">The sequence shown here is derived from an EMBL/GenBank/DDBJ whole genome shotgun (WGS) entry which is preliminary data.</text>
</comment>
<dbReference type="Gene3D" id="2.150.10.10">
    <property type="entry name" value="Serralysin-like metalloprotease, C-terminal"/>
    <property type="match status" value="2"/>
</dbReference>
<keyword evidence="2" id="KW-0964">Secreted</keyword>
<dbReference type="InterPro" id="IPR050557">
    <property type="entry name" value="RTX_toxin/Mannuronan_C5-epim"/>
</dbReference>
<organism evidence="3 4">
    <name type="scientific">Undibacterium terreum</name>
    <dbReference type="NCBI Taxonomy" id="1224302"/>
    <lineage>
        <taxon>Bacteria</taxon>
        <taxon>Pseudomonadati</taxon>
        <taxon>Pseudomonadota</taxon>
        <taxon>Betaproteobacteria</taxon>
        <taxon>Burkholderiales</taxon>
        <taxon>Oxalobacteraceae</taxon>
        <taxon>Undibacterium</taxon>
    </lineage>
</organism>
<protein>
    <recommendedName>
        <fullName evidence="5">Hemolysin-type calcium-binding repeat-containing protein</fullName>
    </recommendedName>
</protein>
<keyword evidence="4" id="KW-1185">Reference proteome</keyword>
<dbReference type="Pfam" id="PF00353">
    <property type="entry name" value="HemolysinCabind"/>
    <property type="match status" value="2"/>
</dbReference>
<name>A0A916UC75_9BURK</name>
<evidence type="ECO:0000256" key="1">
    <source>
        <dbReference type="ARBA" id="ARBA00004613"/>
    </source>
</evidence>
<dbReference type="PRINTS" id="PR00313">
    <property type="entry name" value="CABNDNGRPT"/>
</dbReference>
<dbReference type="SUPFAM" id="SSF51120">
    <property type="entry name" value="beta-Roll"/>
    <property type="match status" value="2"/>
</dbReference>
<reference evidence="3" key="2">
    <citation type="submission" date="2020-09" db="EMBL/GenBank/DDBJ databases">
        <authorList>
            <person name="Sun Q."/>
            <person name="Zhou Y."/>
        </authorList>
    </citation>
    <scope>NUCLEOTIDE SEQUENCE</scope>
    <source>
        <strain evidence="3">CGMCC 1.10998</strain>
    </source>
</reference>
<dbReference type="InterPro" id="IPR011049">
    <property type="entry name" value="Serralysin-like_metalloprot_C"/>
</dbReference>
<accession>A0A916UC75</accession>
<dbReference type="EMBL" id="BMED01000001">
    <property type="protein sequence ID" value="GGC65710.1"/>
    <property type="molecule type" value="Genomic_DNA"/>
</dbReference>
<comment type="subcellular location">
    <subcellularLocation>
        <location evidence="1">Secreted</location>
    </subcellularLocation>
</comment>
<proteinExistence type="predicted"/>
<dbReference type="PANTHER" id="PTHR38340">
    <property type="entry name" value="S-LAYER PROTEIN"/>
    <property type="match status" value="1"/>
</dbReference>
<evidence type="ECO:0000313" key="3">
    <source>
        <dbReference type="EMBL" id="GGC65710.1"/>
    </source>
</evidence>
<dbReference type="PANTHER" id="PTHR38340:SF1">
    <property type="entry name" value="S-LAYER PROTEIN"/>
    <property type="match status" value="1"/>
</dbReference>
<evidence type="ECO:0000256" key="2">
    <source>
        <dbReference type="ARBA" id="ARBA00022525"/>
    </source>
</evidence>